<dbReference type="SUPFAM" id="SSF50129">
    <property type="entry name" value="GroES-like"/>
    <property type="match status" value="1"/>
</dbReference>
<organism evidence="3 4">
    <name type="scientific">Enterococcus cecorum</name>
    <dbReference type="NCBI Taxonomy" id="44008"/>
    <lineage>
        <taxon>Bacteria</taxon>
        <taxon>Bacillati</taxon>
        <taxon>Bacillota</taxon>
        <taxon>Bacilli</taxon>
        <taxon>Lactobacillales</taxon>
        <taxon>Enterococcaceae</taxon>
        <taxon>Enterococcus</taxon>
    </lineage>
</organism>
<protein>
    <recommendedName>
        <fullName evidence="2">Alcohol dehydrogenase-like N-terminal domain-containing protein</fullName>
    </recommendedName>
</protein>
<dbReference type="Proteomes" id="UP000252800">
    <property type="component" value="Unassembled WGS sequence"/>
</dbReference>
<dbReference type="EMBL" id="LEOY01000013">
    <property type="protein sequence ID" value="RBR28716.1"/>
    <property type="molecule type" value="Genomic_DNA"/>
</dbReference>
<feature type="domain" description="Alcohol dehydrogenase-like N-terminal" evidence="2">
    <location>
        <begin position="7"/>
        <end position="99"/>
    </location>
</feature>
<comment type="caution">
    <text evidence="3">The sequence shown here is derived from an EMBL/GenBank/DDBJ whole genome shotgun (WGS) entry which is preliminary data.</text>
</comment>
<dbReference type="PANTHER" id="PTHR43401">
    <property type="entry name" value="L-THREONINE 3-DEHYDROGENASE"/>
    <property type="match status" value="1"/>
</dbReference>
<dbReference type="InterPro" id="IPR050129">
    <property type="entry name" value="Zn_alcohol_dh"/>
</dbReference>
<dbReference type="InterPro" id="IPR011032">
    <property type="entry name" value="GroES-like_sf"/>
</dbReference>
<dbReference type="SUPFAM" id="SSF51735">
    <property type="entry name" value="NAD(P)-binding Rossmann-fold domains"/>
    <property type="match status" value="1"/>
</dbReference>
<evidence type="ECO:0000313" key="4">
    <source>
        <dbReference type="Proteomes" id="UP000252800"/>
    </source>
</evidence>
<dbReference type="InterPro" id="IPR036291">
    <property type="entry name" value="NAD(P)-bd_dom_sf"/>
</dbReference>
<gene>
    <name evidence="3" type="ORF">EB18_01645</name>
</gene>
<proteinExistence type="predicted"/>
<name>A0A366SFZ7_9ENTE</name>
<dbReference type="Gene3D" id="3.90.180.10">
    <property type="entry name" value="Medium-chain alcohol dehydrogenases, catalytic domain"/>
    <property type="match status" value="1"/>
</dbReference>
<dbReference type="Pfam" id="PF08240">
    <property type="entry name" value="ADH_N"/>
    <property type="match status" value="1"/>
</dbReference>
<dbReference type="InterPro" id="IPR013154">
    <property type="entry name" value="ADH-like_N"/>
</dbReference>
<dbReference type="RefSeq" id="WP_113784812.1">
    <property type="nucleotide sequence ID" value="NZ_KZ845744.1"/>
</dbReference>
<dbReference type="GO" id="GO:0016491">
    <property type="term" value="F:oxidoreductase activity"/>
    <property type="evidence" value="ECO:0007669"/>
    <property type="project" value="UniProtKB-KW"/>
</dbReference>
<accession>A0A366SFZ7</accession>
<keyword evidence="1" id="KW-0560">Oxidoreductase</keyword>
<reference evidence="3 4" key="1">
    <citation type="submission" date="2015-06" db="EMBL/GenBank/DDBJ databases">
        <title>The Genome Sequence of Enterococcus cecorum 170AEA1.</title>
        <authorList>
            <consortium name="The Broad Institute Genomics Platform"/>
            <consortium name="The Broad Institute Genome Sequencing Center for Infectious Disease"/>
            <person name="Earl A.M."/>
            <person name="Van Tyne D."/>
            <person name="Lebreton F."/>
            <person name="Saavedra J.T."/>
            <person name="Gilmore M.S."/>
            <person name="Manson McGuire A."/>
            <person name="Clock S."/>
            <person name="Crupain M."/>
            <person name="Rangan U."/>
            <person name="Young S."/>
            <person name="Abouelleil A."/>
            <person name="Cao P."/>
            <person name="Chapman S.B."/>
            <person name="Griggs A."/>
            <person name="Priest M."/>
            <person name="Shea T."/>
            <person name="Wortman J."/>
            <person name="Nusbaum C."/>
            <person name="Birren B."/>
        </authorList>
    </citation>
    <scope>NUCLEOTIDE SEQUENCE [LARGE SCALE GENOMIC DNA]</scope>
    <source>
        <strain evidence="3 4">170AEA1</strain>
    </source>
</reference>
<sequence>MNNKQDLISILVEKVGICGSDKQKILQNKMNVQFLGHEIIGIDTSLKKYVAVNPNIHCGRCYYCKRKEFNLCSNIKAIGNNIEGGLKGNLQVPLDNVLYLENNNIKYILLDPLAVVIHGLELINITENDRVLIIGSGTLAKLLIWMLNKRNIIPSLVNRHGYIKDSKGKLKINKVYHNTQSIKEKFQYTFEMVGYEQVNSLETAILCTHKKGNIICFGVFPKGYYAPVELRSLFENEIKIQGVRSFVPDDFEKAKRILDDTNDEVLDVINIKYTKFKSYNQLFRESNLENVDKLIVDLR</sequence>
<evidence type="ECO:0000313" key="3">
    <source>
        <dbReference type="EMBL" id="RBR28716.1"/>
    </source>
</evidence>
<dbReference type="Gene3D" id="3.40.50.720">
    <property type="entry name" value="NAD(P)-binding Rossmann-like Domain"/>
    <property type="match status" value="1"/>
</dbReference>
<evidence type="ECO:0000256" key="1">
    <source>
        <dbReference type="ARBA" id="ARBA00023002"/>
    </source>
</evidence>
<dbReference type="PANTHER" id="PTHR43401:SF2">
    <property type="entry name" value="L-THREONINE 3-DEHYDROGENASE"/>
    <property type="match status" value="1"/>
</dbReference>
<dbReference type="AlphaFoldDB" id="A0A366SFZ7"/>
<evidence type="ECO:0000259" key="2">
    <source>
        <dbReference type="Pfam" id="PF08240"/>
    </source>
</evidence>